<dbReference type="Pfam" id="PF14013">
    <property type="entry name" value="MT0933_antitox"/>
    <property type="match status" value="1"/>
</dbReference>
<evidence type="ECO:0000313" key="3">
    <source>
        <dbReference type="Proteomes" id="UP000642748"/>
    </source>
</evidence>
<proteinExistence type="predicted"/>
<dbReference type="InterPro" id="IPR028037">
    <property type="entry name" value="Antitoxin_Rv0909/MT0933"/>
</dbReference>
<dbReference type="EMBL" id="BONZ01000013">
    <property type="protein sequence ID" value="GIH13317.1"/>
    <property type="molecule type" value="Genomic_DNA"/>
</dbReference>
<accession>A0A8J3VNW3</accession>
<keyword evidence="3" id="KW-1185">Reference proteome</keyword>
<dbReference type="Proteomes" id="UP000642748">
    <property type="component" value="Unassembled WGS sequence"/>
</dbReference>
<feature type="region of interest" description="Disordered" evidence="1">
    <location>
        <begin position="1"/>
        <end position="64"/>
    </location>
</feature>
<sequence length="64" mass="7153">MGMADKAKQKMKQVVDKAGDKADDMTGNKYSDKIDKGQSRAHEGIDSMNKQPMGQQQKPDQQQQ</sequence>
<gene>
    <name evidence="2" type="ORF">Raf01_14890</name>
</gene>
<evidence type="ECO:0000313" key="2">
    <source>
        <dbReference type="EMBL" id="GIH13317.1"/>
    </source>
</evidence>
<feature type="compositionally biased region" description="Basic and acidic residues" evidence="1">
    <location>
        <begin position="1"/>
        <end position="45"/>
    </location>
</feature>
<organism evidence="2 3">
    <name type="scientific">Rugosimonospora africana</name>
    <dbReference type="NCBI Taxonomy" id="556532"/>
    <lineage>
        <taxon>Bacteria</taxon>
        <taxon>Bacillati</taxon>
        <taxon>Actinomycetota</taxon>
        <taxon>Actinomycetes</taxon>
        <taxon>Micromonosporales</taxon>
        <taxon>Micromonosporaceae</taxon>
        <taxon>Rugosimonospora</taxon>
    </lineage>
</organism>
<dbReference type="AlphaFoldDB" id="A0A8J3VNW3"/>
<reference evidence="2" key="1">
    <citation type="submission" date="2021-01" db="EMBL/GenBank/DDBJ databases">
        <title>Whole genome shotgun sequence of Rugosimonospora africana NBRC 104875.</title>
        <authorList>
            <person name="Komaki H."/>
            <person name="Tamura T."/>
        </authorList>
    </citation>
    <scope>NUCLEOTIDE SEQUENCE</scope>
    <source>
        <strain evidence="2">NBRC 104875</strain>
    </source>
</reference>
<protein>
    <recommendedName>
        <fullName evidence="4">Antitoxin</fullName>
    </recommendedName>
</protein>
<feature type="compositionally biased region" description="Low complexity" evidence="1">
    <location>
        <begin position="50"/>
        <end position="64"/>
    </location>
</feature>
<evidence type="ECO:0008006" key="4">
    <source>
        <dbReference type="Google" id="ProtNLM"/>
    </source>
</evidence>
<name>A0A8J3VNW3_9ACTN</name>
<evidence type="ECO:0000256" key="1">
    <source>
        <dbReference type="SAM" id="MobiDB-lite"/>
    </source>
</evidence>
<comment type="caution">
    <text evidence="2">The sequence shown here is derived from an EMBL/GenBank/DDBJ whole genome shotgun (WGS) entry which is preliminary data.</text>
</comment>